<evidence type="ECO:0000256" key="3">
    <source>
        <dbReference type="ARBA" id="ARBA00022989"/>
    </source>
</evidence>
<evidence type="ECO:0000256" key="5">
    <source>
        <dbReference type="SAM" id="Phobius"/>
    </source>
</evidence>
<feature type="transmembrane region" description="Helical" evidence="5">
    <location>
        <begin position="71"/>
        <end position="92"/>
    </location>
</feature>
<dbReference type="RefSeq" id="WP_094078360.1">
    <property type="nucleotide sequence ID" value="NZ_NBYO01000003.1"/>
</dbReference>
<evidence type="ECO:0000256" key="2">
    <source>
        <dbReference type="ARBA" id="ARBA00022692"/>
    </source>
</evidence>
<evidence type="ECO:0000259" key="6">
    <source>
        <dbReference type="Pfam" id="PF07298"/>
    </source>
</evidence>
<gene>
    <name evidence="7" type="ORF">B7H23_15760</name>
</gene>
<sequence>MLVLILGLIVFLGIHSVRIFAPAKVARREAQMGEGPYKGVYSIVSLIGFVLIVWGYGMAQDAPIPIWDPPMALRHLATGLMLFSFMALGIYMLPAGRLKPMFKHPMLIAIKIWALAHLLANGELASIILFGSFLAWAVADRISVKRRVGTGGGAAIPASGSIGWDVAALIVGIVLYVVMLLWLHEWLIGIPPVAV</sequence>
<dbReference type="AlphaFoldDB" id="A0A231UUH2"/>
<dbReference type="Proteomes" id="UP000215405">
    <property type="component" value="Unassembled WGS sequence"/>
</dbReference>
<feature type="transmembrane region" description="Helical" evidence="5">
    <location>
        <begin position="112"/>
        <end position="139"/>
    </location>
</feature>
<keyword evidence="2 5" id="KW-0812">Transmembrane</keyword>
<dbReference type="EMBL" id="NBYO01000003">
    <property type="protein sequence ID" value="OXS99582.1"/>
    <property type="molecule type" value="Genomic_DNA"/>
</dbReference>
<dbReference type="OrthoDB" id="5293641at2"/>
<evidence type="ECO:0000313" key="7">
    <source>
        <dbReference type="EMBL" id="OXS99582.1"/>
    </source>
</evidence>
<keyword evidence="3 5" id="KW-1133">Transmembrane helix</keyword>
<comment type="caution">
    <text evidence="7">The sequence shown here is derived from an EMBL/GenBank/DDBJ whole genome shotgun (WGS) entry which is preliminary data.</text>
</comment>
<proteinExistence type="predicted"/>
<dbReference type="InterPro" id="IPR009915">
    <property type="entry name" value="NnrU_dom"/>
</dbReference>
<organism evidence="7 8">
    <name type="scientific">Notoacmeibacter marinus</name>
    <dbReference type="NCBI Taxonomy" id="1876515"/>
    <lineage>
        <taxon>Bacteria</taxon>
        <taxon>Pseudomonadati</taxon>
        <taxon>Pseudomonadota</taxon>
        <taxon>Alphaproteobacteria</taxon>
        <taxon>Hyphomicrobiales</taxon>
        <taxon>Notoacmeibacteraceae</taxon>
        <taxon>Notoacmeibacter</taxon>
    </lineage>
</organism>
<comment type="subcellular location">
    <subcellularLocation>
        <location evidence="1">Membrane</location>
        <topology evidence="1">Multi-pass membrane protein</topology>
    </subcellularLocation>
</comment>
<accession>A0A231UUH2</accession>
<keyword evidence="4 5" id="KW-0472">Membrane</keyword>
<protein>
    <submittedName>
        <fullName evidence="7">NnrU family protein</fullName>
    </submittedName>
</protein>
<feature type="transmembrane region" description="Helical" evidence="5">
    <location>
        <begin position="40"/>
        <end position="59"/>
    </location>
</feature>
<evidence type="ECO:0000313" key="8">
    <source>
        <dbReference type="Proteomes" id="UP000215405"/>
    </source>
</evidence>
<feature type="transmembrane region" description="Helical" evidence="5">
    <location>
        <begin position="160"/>
        <end position="183"/>
    </location>
</feature>
<dbReference type="Pfam" id="PF07298">
    <property type="entry name" value="NnrU"/>
    <property type="match status" value="1"/>
</dbReference>
<evidence type="ECO:0000256" key="1">
    <source>
        <dbReference type="ARBA" id="ARBA00004141"/>
    </source>
</evidence>
<feature type="domain" description="NnrU" evidence="6">
    <location>
        <begin position="3"/>
        <end position="192"/>
    </location>
</feature>
<evidence type="ECO:0000256" key="4">
    <source>
        <dbReference type="ARBA" id="ARBA00023136"/>
    </source>
</evidence>
<reference evidence="8" key="1">
    <citation type="journal article" date="2017" name="Int. J. Syst. Evol. Microbiol.">
        <title>Notoacmeibacter marinus gen. nov., sp. nov., isolated from the gut of a limpet and proposal of Notoacmeibacteraceae fam. nov. in the order Rhizobiales of the class Alphaproteobacteria.</title>
        <authorList>
            <person name="Huang Z."/>
            <person name="Guo F."/>
            <person name="Lai Q."/>
        </authorList>
    </citation>
    <scope>NUCLEOTIDE SEQUENCE [LARGE SCALE GENOMIC DNA]</scope>
    <source>
        <strain evidence="8">XMTR2A4</strain>
    </source>
</reference>
<keyword evidence="8" id="KW-1185">Reference proteome</keyword>
<name>A0A231UUH2_9HYPH</name>
<dbReference type="GO" id="GO:0016020">
    <property type="term" value="C:membrane"/>
    <property type="evidence" value="ECO:0007669"/>
    <property type="project" value="UniProtKB-SubCell"/>
</dbReference>